<dbReference type="AlphaFoldDB" id="A0A0C2X2L1"/>
<keyword evidence="6" id="KW-1185">Reference proteome</keyword>
<dbReference type="EMBL" id="KN818259">
    <property type="protein sequence ID" value="KIL63401.1"/>
    <property type="molecule type" value="Genomic_DNA"/>
</dbReference>
<evidence type="ECO:0000256" key="2">
    <source>
        <dbReference type="ARBA" id="ARBA00004613"/>
    </source>
</evidence>
<dbReference type="STRING" id="946122.A0A0C2X2L1"/>
<proteinExistence type="predicted"/>
<protein>
    <recommendedName>
        <fullName evidence="4">Crinkler effector protein N-terminal domain-containing protein</fullName>
    </recommendedName>
</protein>
<comment type="subcellular location">
    <subcellularLocation>
        <location evidence="1">Host cell</location>
    </subcellularLocation>
    <subcellularLocation>
        <location evidence="2">Secreted</location>
    </subcellularLocation>
</comment>
<keyword evidence="3" id="KW-0964">Secreted</keyword>
<dbReference type="InterPro" id="IPR045379">
    <property type="entry name" value="Crinkler_N"/>
</dbReference>
<sequence>MPETPVSRRLWCLIEGESSHDIFSVTVGRDCEVSDLKIAIKSKLPNTLKGIGPHTLELWKPNNSIPLTDALDERIRSLGDNLSQFSNELDPSDNIFSIFPKQPGNDLEHLHIIVKVPAWARVDETLDAYKPGLTQVASRTLSPANEPLQWYINLSR</sequence>
<dbReference type="GO" id="GO:0043657">
    <property type="term" value="C:host cell"/>
    <property type="evidence" value="ECO:0007669"/>
    <property type="project" value="UniProtKB-SubCell"/>
</dbReference>
<reference evidence="5 6" key="1">
    <citation type="submission" date="2014-04" db="EMBL/GenBank/DDBJ databases">
        <title>Evolutionary Origins and Diversification of the Mycorrhizal Mutualists.</title>
        <authorList>
            <consortium name="DOE Joint Genome Institute"/>
            <consortium name="Mycorrhizal Genomics Consortium"/>
            <person name="Kohler A."/>
            <person name="Kuo A."/>
            <person name="Nagy L.G."/>
            <person name="Floudas D."/>
            <person name="Copeland A."/>
            <person name="Barry K.W."/>
            <person name="Cichocki N."/>
            <person name="Veneault-Fourrey C."/>
            <person name="LaButti K."/>
            <person name="Lindquist E.A."/>
            <person name="Lipzen A."/>
            <person name="Lundell T."/>
            <person name="Morin E."/>
            <person name="Murat C."/>
            <person name="Riley R."/>
            <person name="Ohm R."/>
            <person name="Sun H."/>
            <person name="Tunlid A."/>
            <person name="Henrissat B."/>
            <person name="Grigoriev I.V."/>
            <person name="Hibbett D.S."/>
            <person name="Martin F."/>
        </authorList>
    </citation>
    <scope>NUCLEOTIDE SEQUENCE [LARGE SCALE GENOMIC DNA]</scope>
    <source>
        <strain evidence="5 6">Koide BX008</strain>
    </source>
</reference>
<evidence type="ECO:0000259" key="4">
    <source>
        <dbReference type="Pfam" id="PF20147"/>
    </source>
</evidence>
<evidence type="ECO:0000256" key="1">
    <source>
        <dbReference type="ARBA" id="ARBA00004340"/>
    </source>
</evidence>
<evidence type="ECO:0000313" key="5">
    <source>
        <dbReference type="EMBL" id="KIL63401.1"/>
    </source>
</evidence>
<evidence type="ECO:0000313" key="6">
    <source>
        <dbReference type="Proteomes" id="UP000054549"/>
    </source>
</evidence>
<gene>
    <name evidence="5" type="ORF">M378DRAFT_669616</name>
</gene>
<dbReference type="OrthoDB" id="4062651at2759"/>
<dbReference type="Pfam" id="PF20147">
    <property type="entry name" value="Crinkler"/>
    <property type="match status" value="1"/>
</dbReference>
<accession>A0A0C2X2L1</accession>
<dbReference type="InParanoid" id="A0A0C2X2L1"/>
<evidence type="ECO:0000256" key="3">
    <source>
        <dbReference type="ARBA" id="ARBA00022525"/>
    </source>
</evidence>
<dbReference type="HOGENOM" id="CLU_142346_0_0_1"/>
<name>A0A0C2X2L1_AMAMK</name>
<dbReference type="Proteomes" id="UP000054549">
    <property type="component" value="Unassembled WGS sequence"/>
</dbReference>
<dbReference type="GO" id="GO:0005576">
    <property type="term" value="C:extracellular region"/>
    <property type="evidence" value="ECO:0007669"/>
    <property type="project" value="UniProtKB-SubCell"/>
</dbReference>
<organism evidence="5 6">
    <name type="scientific">Amanita muscaria (strain Koide BX008)</name>
    <dbReference type="NCBI Taxonomy" id="946122"/>
    <lineage>
        <taxon>Eukaryota</taxon>
        <taxon>Fungi</taxon>
        <taxon>Dikarya</taxon>
        <taxon>Basidiomycota</taxon>
        <taxon>Agaricomycotina</taxon>
        <taxon>Agaricomycetes</taxon>
        <taxon>Agaricomycetidae</taxon>
        <taxon>Agaricales</taxon>
        <taxon>Pluteineae</taxon>
        <taxon>Amanitaceae</taxon>
        <taxon>Amanita</taxon>
    </lineage>
</organism>
<feature type="domain" description="Crinkler effector protein N-terminal" evidence="4">
    <location>
        <begin position="9"/>
        <end position="115"/>
    </location>
</feature>